<feature type="domain" description="NusB/RsmB/TIM44" evidence="6">
    <location>
        <begin position="5"/>
        <end position="98"/>
    </location>
</feature>
<keyword evidence="2" id="KW-0889">Transcription antitermination</keyword>
<dbReference type="Gene3D" id="1.10.940.10">
    <property type="entry name" value="NusB-like"/>
    <property type="match status" value="1"/>
</dbReference>
<evidence type="ECO:0000256" key="5">
    <source>
        <dbReference type="ARBA" id="ARBA00023163"/>
    </source>
</evidence>
<dbReference type="GO" id="GO:0005829">
    <property type="term" value="C:cytosol"/>
    <property type="evidence" value="ECO:0007669"/>
    <property type="project" value="TreeGrafter"/>
</dbReference>
<dbReference type="AlphaFoldDB" id="A0A382U6H1"/>
<dbReference type="GO" id="GO:0006353">
    <property type="term" value="P:DNA-templated transcription termination"/>
    <property type="evidence" value="ECO:0007669"/>
    <property type="project" value="InterPro"/>
</dbReference>
<name>A0A382U6H1_9ZZZZ</name>
<dbReference type="EMBL" id="UINC01141559">
    <property type="protein sequence ID" value="SVD29371.1"/>
    <property type="molecule type" value="Genomic_DNA"/>
</dbReference>
<dbReference type="PANTHER" id="PTHR11078">
    <property type="entry name" value="N UTILIZATION SUBSTANCE PROTEIN B-RELATED"/>
    <property type="match status" value="1"/>
</dbReference>
<keyword evidence="5" id="KW-0804">Transcription</keyword>
<dbReference type="GO" id="GO:0031564">
    <property type="term" value="P:transcription antitermination"/>
    <property type="evidence" value="ECO:0007669"/>
    <property type="project" value="UniProtKB-KW"/>
</dbReference>
<evidence type="ECO:0000256" key="4">
    <source>
        <dbReference type="ARBA" id="ARBA00023015"/>
    </source>
</evidence>
<keyword evidence="4" id="KW-0805">Transcription regulation</keyword>
<sequence length="113" mass="13258">MDSFLNEKNYQYSNDLFFCVVKYQDRADELIRKHLQNWTFERIALIDRILLRMGVSEIFYMDDIPPKVTISEMVEIAKVFSTKESSGFVNGILDSVLKESQNEKIKKPEDVTI</sequence>
<dbReference type="PANTHER" id="PTHR11078:SF3">
    <property type="entry name" value="ANTITERMINATION NUSB DOMAIN-CONTAINING PROTEIN"/>
    <property type="match status" value="1"/>
</dbReference>
<proteinExistence type="inferred from homology"/>
<accession>A0A382U6H1</accession>
<protein>
    <recommendedName>
        <fullName evidence="6">NusB/RsmB/TIM44 domain-containing protein</fullName>
    </recommendedName>
</protein>
<dbReference type="Pfam" id="PF01029">
    <property type="entry name" value="NusB"/>
    <property type="match status" value="1"/>
</dbReference>
<dbReference type="GO" id="GO:0003723">
    <property type="term" value="F:RNA binding"/>
    <property type="evidence" value="ECO:0007669"/>
    <property type="project" value="UniProtKB-KW"/>
</dbReference>
<reference evidence="7" key="1">
    <citation type="submission" date="2018-05" db="EMBL/GenBank/DDBJ databases">
        <authorList>
            <person name="Lanie J.A."/>
            <person name="Ng W.-L."/>
            <person name="Kazmierczak K.M."/>
            <person name="Andrzejewski T.M."/>
            <person name="Davidsen T.M."/>
            <person name="Wayne K.J."/>
            <person name="Tettelin H."/>
            <person name="Glass J.I."/>
            <person name="Rusch D."/>
            <person name="Podicherti R."/>
            <person name="Tsui H.-C.T."/>
            <person name="Winkler M.E."/>
        </authorList>
    </citation>
    <scope>NUCLEOTIDE SEQUENCE</scope>
</reference>
<evidence type="ECO:0000256" key="2">
    <source>
        <dbReference type="ARBA" id="ARBA00022814"/>
    </source>
</evidence>
<evidence type="ECO:0000313" key="7">
    <source>
        <dbReference type="EMBL" id="SVD29371.1"/>
    </source>
</evidence>
<organism evidence="7">
    <name type="scientific">marine metagenome</name>
    <dbReference type="NCBI Taxonomy" id="408172"/>
    <lineage>
        <taxon>unclassified sequences</taxon>
        <taxon>metagenomes</taxon>
        <taxon>ecological metagenomes</taxon>
    </lineage>
</organism>
<dbReference type="InterPro" id="IPR035926">
    <property type="entry name" value="NusB-like_sf"/>
</dbReference>
<evidence type="ECO:0000256" key="1">
    <source>
        <dbReference type="ARBA" id="ARBA00005952"/>
    </source>
</evidence>
<comment type="similarity">
    <text evidence="1">Belongs to the NusB family.</text>
</comment>
<keyword evidence="3" id="KW-0694">RNA-binding</keyword>
<dbReference type="InterPro" id="IPR006027">
    <property type="entry name" value="NusB_RsmB_TIM44"/>
</dbReference>
<gene>
    <name evidence="7" type="ORF">METZ01_LOCUS382225</name>
</gene>
<dbReference type="NCBIfam" id="TIGR01951">
    <property type="entry name" value="nusB"/>
    <property type="match status" value="1"/>
</dbReference>
<dbReference type="SUPFAM" id="SSF48013">
    <property type="entry name" value="NusB-like"/>
    <property type="match status" value="1"/>
</dbReference>
<evidence type="ECO:0000259" key="6">
    <source>
        <dbReference type="Pfam" id="PF01029"/>
    </source>
</evidence>
<evidence type="ECO:0000256" key="3">
    <source>
        <dbReference type="ARBA" id="ARBA00022884"/>
    </source>
</evidence>
<dbReference type="InterPro" id="IPR011605">
    <property type="entry name" value="NusB_fam"/>
</dbReference>